<gene>
    <name evidence="3" type="ORF">U5817_12775</name>
</gene>
<dbReference type="PANTHER" id="PTHR23028">
    <property type="entry name" value="ACETYLTRANSFERASE"/>
    <property type="match status" value="1"/>
</dbReference>
<evidence type="ECO:0000313" key="3">
    <source>
        <dbReference type="EMBL" id="WRL44086.1"/>
    </source>
</evidence>
<feature type="transmembrane region" description="Helical" evidence="1">
    <location>
        <begin position="132"/>
        <end position="152"/>
    </location>
</feature>
<dbReference type="Pfam" id="PF01757">
    <property type="entry name" value="Acyl_transf_3"/>
    <property type="match status" value="1"/>
</dbReference>
<protein>
    <submittedName>
        <fullName evidence="3">Acyltransferase</fullName>
        <ecNumber evidence="3">2.3.-.-</ecNumber>
    </submittedName>
</protein>
<proteinExistence type="predicted"/>
<feature type="transmembrane region" description="Helical" evidence="1">
    <location>
        <begin position="207"/>
        <end position="224"/>
    </location>
</feature>
<feature type="domain" description="Acyltransferase 3" evidence="2">
    <location>
        <begin position="7"/>
        <end position="320"/>
    </location>
</feature>
<keyword evidence="1" id="KW-1133">Transmembrane helix</keyword>
<feature type="transmembrane region" description="Helical" evidence="1">
    <location>
        <begin position="236"/>
        <end position="257"/>
    </location>
</feature>
<dbReference type="EMBL" id="CP141259">
    <property type="protein sequence ID" value="WRL44086.1"/>
    <property type="molecule type" value="Genomic_DNA"/>
</dbReference>
<sequence>MKRLELLDYGRFGGGLAVVAYHYFFNGISNGKVTSISHIPELVAFAKYGFLGVEFFFMISGFVIFFSAKNKTAGQFLSVRAVRLFPAFWVAVLFTTAFAAYWGGEKMSVTWPQVLVNLTMLPKLFGQPFVDGVYWTLQYEWGFYFAVFLMLAAGVQSKLHHALVLWPFYILLMRAIGMESLPYASAYYAYFAAGALFALRMEEKGRFSLAALLVSLVLCVSFSAGKAAGLTANKGIEFSALTIAAVVLGQFLFFVFLTSRKGLALRLPASRLAGGLTYPIYLIHAHFGYMLLSRFANDGNRAIAYSLIAMAVLLVAYAIHVLVERRLASFWNAFFARSVGSCGDAVQYWLSARLRSVYAASVGRSQ</sequence>
<keyword evidence="1" id="KW-0472">Membrane</keyword>
<organism evidence="3 4">
    <name type="scientific">Aromatoleum evansii</name>
    <name type="common">Azoarcus evansii</name>
    <dbReference type="NCBI Taxonomy" id="59406"/>
    <lineage>
        <taxon>Bacteria</taxon>
        <taxon>Pseudomonadati</taxon>
        <taxon>Pseudomonadota</taxon>
        <taxon>Betaproteobacteria</taxon>
        <taxon>Rhodocyclales</taxon>
        <taxon>Rhodocyclaceae</taxon>
        <taxon>Aromatoleum</taxon>
    </lineage>
</organism>
<keyword evidence="3" id="KW-0808">Transferase</keyword>
<reference evidence="3 4" key="1">
    <citation type="submission" date="2023-12" db="EMBL/GenBank/DDBJ databases">
        <title>A. evansii MAY27, complete genome.</title>
        <authorList>
            <person name="Wang Y."/>
        </authorList>
    </citation>
    <scope>NUCLEOTIDE SEQUENCE [LARGE SCALE GENOMIC DNA]</scope>
    <source>
        <strain evidence="3 4">MAY27</strain>
    </source>
</reference>
<accession>A0ABZ1AE12</accession>
<feature type="transmembrane region" description="Helical" evidence="1">
    <location>
        <begin position="159"/>
        <end position="177"/>
    </location>
</feature>
<keyword evidence="3" id="KW-0012">Acyltransferase</keyword>
<dbReference type="PANTHER" id="PTHR23028:SF53">
    <property type="entry name" value="ACYL_TRANSF_3 DOMAIN-CONTAINING PROTEIN"/>
    <property type="match status" value="1"/>
</dbReference>
<feature type="transmembrane region" description="Helical" evidence="1">
    <location>
        <begin position="48"/>
        <end position="68"/>
    </location>
</feature>
<dbReference type="GO" id="GO:0016746">
    <property type="term" value="F:acyltransferase activity"/>
    <property type="evidence" value="ECO:0007669"/>
    <property type="project" value="UniProtKB-KW"/>
</dbReference>
<feature type="transmembrane region" description="Helical" evidence="1">
    <location>
        <begin position="302"/>
        <end position="323"/>
    </location>
</feature>
<dbReference type="RefSeq" id="WP_407277536.1">
    <property type="nucleotide sequence ID" value="NZ_CP141259.1"/>
</dbReference>
<name>A0ABZ1AE12_AROEV</name>
<dbReference type="InterPro" id="IPR050879">
    <property type="entry name" value="Acyltransferase_3"/>
</dbReference>
<dbReference type="InterPro" id="IPR002656">
    <property type="entry name" value="Acyl_transf_3_dom"/>
</dbReference>
<keyword evidence="1" id="KW-0812">Transmembrane</keyword>
<feature type="transmembrane region" description="Helical" evidence="1">
    <location>
        <begin position="183"/>
        <end position="200"/>
    </location>
</feature>
<evidence type="ECO:0000259" key="2">
    <source>
        <dbReference type="Pfam" id="PF01757"/>
    </source>
</evidence>
<evidence type="ECO:0000256" key="1">
    <source>
        <dbReference type="SAM" id="Phobius"/>
    </source>
</evidence>
<keyword evidence="4" id="KW-1185">Reference proteome</keyword>
<dbReference type="EC" id="2.3.-.-" evidence="3"/>
<evidence type="ECO:0000313" key="4">
    <source>
        <dbReference type="Proteomes" id="UP001626593"/>
    </source>
</evidence>
<dbReference type="Proteomes" id="UP001626593">
    <property type="component" value="Chromosome"/>
</dbReference>
<feature type="transmembrane region" description="Helical" evidence="1">
    <location>
        <begin position="80"/>
        <end position="102"/>
    </location>
</feature>
<feature type="transmembrane region" description="Helical" evidence="1">
    <location>
        <begin position="278"/>
        <end position="296"/>
    </location>
</feature>
<feature type="transmembrane region" description="Helical" evidence="1">
    <location>
        <begin position="12"/>
        <end position="28"/>
    </location>
</feature>